<dbReference type="Pfam" id="PF22785">
    <property type="entry name" value="Tc-R-P"/>
    <property type="match status" value="1"/>
</dbReference>
<reference evidence="5" key="1">
    <citation type="submission" date="2023-10" db="EMBL/GenBank/DDBJ databases">
        <authorList>
            <person name="Chen Y."/>
            <person name="Shah S."/>
            <person name="Dougan E. K."/>
            <person name="Thang M."/>
            <person name="Chan C."/>
        </authorList>
    </citation>
    <scope>NUCLEOTIDE SEQUENCE [LARGE SCALE GENOMIC DNA]</scope>
</reference>
<dbReference type="SUPFAM" id="SSF52799">
    <property type="entry name" value="(Phosphotyrosine protein) phosphatases II"/>
    <property type="match status" value="1"/>
</dbReference>
<name>A0ABN9PT02_9DINO</name>
<evidence type="ECO:0000313" key="5">
    <source>
        <dbReference type="EMBL" id="CAK0796303.1"/>
    </source>
</evidence>
<evidence type="ECO:0000259" key="2">
    <source>
        <dbReference type="PROSITE" id="PS50056"/>
    </source>
</evidence>
<dbReference type="EMBL" id="CAUYUJ010001514">
    <property type="protein sequence ID" value="CAK0796303.1"/>
    <property type="molecule type" value="Genomic_DNA"/>
</dbReference>
<protein>
    <recommendedName>
        <fullName evidence="7">Phosphatidylinositol-3,4,5-trisphosphate 3-phosphatase</fullName>
    </recommendedName>
</protein>
<feature type="domain" description="C2 tensin-type" evidence="4">
    <location>
        <begin position="146"/>
        <end position="247"/>
    </location>
</feature>
<keyword evidence="6" id="KW-1185">Reference proteome</keyword>
<dbReference type="PROSITE" id="PS51181">
    <property type="entry name" value="PPASE_TENSIN"/>
    <property type="match status" value="1"/>
</dbReference>
<dbReference type="Proteomes" id="UP001189429">
    <property type="component" value="Unassembled WGS sequence"/>
</dbReference>
<dbReference type="InterPro" id="IPR051281">
    <property type="entry name" value="Dual-spec_lipid-protein_phosph"/>
</dbReference>
<dbReference type="Pfam" id="PF10409">
    <property type="entry name" value="PTEN_C2"/>
    <property type="match status" value="1"/>
</dbReference>
<dbReference type="InterPro" id="IPR000387">
    <property type="entry name" value="Tyr_Pase_dom"/>
</dbReference>
<sequence>MADVQSFFETYHRGFFRIYNLCSERAYSETAFGSPPAVERHPFDDHNPCPLHMVRPFCESVHAFLEADPRNVVAVHCKAGKGRTGMMISAFLLHSGICRTAGEALDTFGNQRTQNGKGVTIPSQRRYVEYYASMLQQLDRNDDMPSPAMLLKTICIPVSPNFDRSGGCSPYFQVYQFSEEKGRMHKVFSSKKCDSLAIGRAHSGTSIFLDVEDLGITVRGDTKVIFYDRSPGLASEGRSEWGSDPTP</sequence>
<dbReference type="InterPro" id="IPR016130">
    <property type="entry name" value="Tyr_Pase_AS"/>
</dbReference>
<dbReference type="PROSITE" id="PS00383">
    <property type="entry name" value="TYR_PHOSPHATASE_1"/>
    <property type="match status" value="1"/>
</dbReference>
<dbReference type="Gene3D" id="2.60.40.1110">
    <property type="match status" value="1"/>
</dbReference>
<evidence type="ECO:0000313" key="6">
    <source>
        <dbReference type="Proteomes" id="UP001189429"/>
    </source>
</evidence>
<accession>A0ABN9PT02</accession>
<evidence type="ECO:0000256" key="1">
    <source>
        <dbReference type="ARBA" id="ARBA00022801"/>
    </source>
</evidence>
<keyword evidence="1" id="KW-0378">Hydrolase</keyword>
<gene>
    <name evidence="5" type="ORF">PCOR1329_LOCUS5718</name>
</gene>
<evidence type="ECO:0000259" key="4">
    <source>
        <dbReference type="PROSITE" id="PS51182"/>
    </source>
</evidence>
<dbReference type="PROSITE" id="PS51182">
    <property type="entry name" value="C2_TENSIN"/>
    <property type="match status" value="1"/>
</dbReference>
<organism evidence="5 6">
    <name type="scientific">Prorocentrum cordatum</name>
    <dbReference type="NCBI Taxonomy" id="2364126"/>
    <lineage>
        <taxon>Eukaryota</taxon>
        <taxon>Sar</taxon>
        <taxon>Alveolata</taxon>
        <taxon>Dinophyceae</taxon>
        <taxon>Prorocentrales</taxon>
        <taxon>Prorocentraceae</taxon>
        <taxon>Prorocentrum</taxon>
    </lineage>
</organism>
<dbReference type="InterPro" id="IPR029023">
    <property type="entry name" value="Tensin_phosphatase"/>
</dbReference>
<dbReference type="PANTHER" id="PTHR12305:SF60">
    <property type="entry name" value="PHOSPHATIDYLINOSITOL 3,4,5-TRISPHOSPHATE 3-PHOSPHATASE TPTE2-RELATED"/>
    <property type="match status" value="1"/>
</dbReference>
<proteinExistence type="predicted"/>
<dbReference type="InterPro" id="IPR029021">
    <property type="entry name" value="Prot-tyrosine_phosphatase-like"/>
</dbReference>
<feature type="domain" description="Phosphatase tensin-type" evidence="3">
    <location>
        <begin position="1"/>
        <end position="138"/>
    </location>
</feature>
<evidence type="ECO:0000259" key="3">
    <source>
        <dbReference type="PROSITE" id="PS51181"/>
    </source>
</evidence>
<comment type="caution">
    <text evidence="5">The sequence shown here is derived from an EMBL/GenBank/DDBJ whole genome shotgun (WGS) entry which is preliminary data.</text>
</comment>
<dbReference type="InterPro" id="IPR014020">
    <property type="entry name" value="Tensin_C2-dom"/>
</dbReference>
<dbReference type="PANTHER" id="PTHR12305">
    <property type="entry name" value="PHOSPHATASE WITH HOMOLOGY TO TENSIN"/>
    <property type="match status" value="1"/>
</dbReference>
<evidence type="ECO:0008006" key="7">
    <source>
        <dbReference type="Google" id="ProtNLM"/>
    </source>
</evidence>
<dbReference type="Gene3D" id="3.90.190.10">
    <property type="entry name" value="Protein tyrosine phosphatase superfamily"/>
    <property type="match status" value="1"/>
</dbReference>
<feature type="domain" description="Tyrosine specific protein phosphatases" evidence="2">
    <location>
        <begin position="55"/>
        <end position="126"/>
    </location>
</feature>
<dbReference type="PROSITE" id="PS50056">
    <property type="entry name" value="TYR_PHOSPHATASE_2"/>
    <property type="match status" value="1"/>
</dbReference>